<dbReference type="EMBL" id="FVGW01000002">
    <property type="protein sequence ID" value="SKL73749.1"/>
    <property type="molecule type" value="Genomic_DNA"/>
</dbReference>
<accession>A0A1T9P4C0</accession>
<dbReference type="GO" id="GO:0016747">
    <property type="term" value="F:acyltransferase activity, transferring groups other than amino-acyl groups"/>
    <property type="evidence" value="ECO:0007669"/>
    <property type="project" value="InterPro"/>
</dbReference>
<keyword evidence="2" id="KW-0808">Transferase</keyword>
<evidence type="ECO:0000313" key="3">
    <source>
        <dbReference type="Proteomes" id="UP000190074"/>
    </source>
</evidence>
<dbReference type="Proteomes" id="UP000190074">
    <property type="component" value="Unassembled WGS sequence"/>
</dbReference>
<dbReference type="RefSeq" id="WP_005136881.1">
    <property type="nucleotide sequence ID" value="NZ_FVAP01000003.1"/>
</dbReference>
<organism evidence="2 3">
    <name type="scientific">Mycobacteroides abscessus subsp. massiliense</name>
    <dbReference type="NCBI Taxonomy" id="1962118"/>
    <lineage>
        <taxon>Bacteria</taxon>
        <taxon>Bacillati</taxon>
        <taxon>Actinomycetota</taxon>
        <taxon>Actinomycetes</taxon>
        <taxon>Mycobacteriales</taxon>
        <taxon>Mycobacteriaceae</taxon>
        <taxon>Mycobacteroides</taxon>
        <taxon>Mycobacteroides abscessus</taxon>
    </lineage>
</organism>
<protein>
    <submittedName>
        <fullName evidence="2">Putative acetyltransferase</fullName>
    </submittedName>
</protein>
<sequence length="226" mass="24885">MFDLVEAYWARVFGVGAEPGIHVVESSDEWNGVLVLGTPGCVRICVQDTMLSETHSIVDTQTPETLLTRAFWEVRLPDAEVLGPNVHNYLTETARLTKHPDVRHLGPEDAGAITELRAQCSAEDWAESGFDREPRELFGAFARDRILGAANLTMWDGRAADVGVLTYDGSRGHGWGTRLAAAASAFAVGRHGIARYRAQQTNLRSLAIARRLGYVEYGQHIALRLE</sequence>
<feature type="domain" description="N-acetyltransferase" evidence="1">
    <location>
        <begin position="100"/>
        <end position="226"/>
    </location>
</feature>
<dbReference type="AlphaFoldDB" id="A0A1T9P4C0"/>
<dbReference type="InterPro" id="IPR000182">
    <property type="entry name" value="GNAT_dom"/>
</dbReference>
<name>A0A1T9P4C0_9MYCO</name>
<dbReference type="PROSITE" id="PS51186">
    <property type="entry name" value="GNAT"/>
    <property type="match status" value="1"/>
</dbReference>
<dbReference type="SUPFAM" id="SSF55729">
    <property type="entry name" value="Acyl-CoA N-acyltransferases (Nat)"/>
    <property type="match status" value="1"/>
</dbReference>
<reference evidence="2 3" key="1">
    <citation type="submission" date="2016-11" db="EMBL/GenBank/DDBJ databases">
        <authorList>
            <consortium name="Pathogen Informatics"/>
        </authorList>
    </citation>
    <scope>NUCLEOTIDE SEQUENCE [LARGE SCALE GENOMIC DNA]</scope>
    <source>
        <strain evidence="2 3">911</strain>
    </source>
</reference>
<dbReference type="Pfam" id="PF00583">
    <property type="entry name" value="Acetyltransf_1"/>
    <property type="match status" value="1"/>
</dbReference>
<evidence type="ECO:0000313" key="2">
    <source>
        <dbReference type="EMBL" id="SKL73749.1"/>
    </source>
</evidence>
<evidence type="ECO:0000259" key="1">
    <source>
        <dbReference type="PROSITE" id="PS51186"/>
    </source>
</evidence>
<gene>
    <name evidence="2" type="ORF">SAMEA2259716_01457</name>
</gene>
<proteinExistence type="predicted"/>
<dbReference type="InterPro" id="IPR016181">
    <property type="entry name" value="Acyl_CoA_acyltransferase"/>
</dbReference>
<dbReference type="Gene3D" id="3.40.630.30">
    <property type="match status" value="1"/>
</dbReference>